<organism evidence="2 3">
    <name type="scientific">Ustilago trichophora</name>
    <dbReference type="NCBI Taxonomy" id="86804"/>
    <lineage>
        <taxon>Eukaryota</taxon>
        <taxon>Fungi</taxon>
        <taxon>Dikarya</taxon>
        <taxon>Basidiomycota</taxon>
        <taxon>Ustilaginomycotina</taxon>
        <taxon>Ustilaginomycetes</taxon>
        <taxon>Ustilaginales</taxon>
        <taxon>Ustilaginaceae</taxon>
        <taxon>Ustilago</taxon>
    </lineage>
</organism>
<evidence type="ECO:0000256" key="1">
    <source>
        <dbReference type="SAM" id="SignalP"/>
    </source>
</evidence>
<proteinExistence type="predicted"/>
<name>A0A5C3EJ77_9BASI</name>
<feature type="signal peptide" evidence="1">
    <location>
        <begin position="1"/>
        <end position="24"/>
    </location>
</feature>
<gene>
    <name evidence="2" type="ORF">UTRI_06238</name>
</gene>
<dbReference type="Proteomes" id="UP000324022">
    <property type="component" value="Unassembled WGS sequence"/>
</dbReference>
<sequence>MHLHCQIPSLSAKFILLQVSTVLAGNTVSIPRGHHDLDGFSVPFSQDLPVTEGKTPVLHDYARNIRVRVNDMGYPNSQVSVHPLSSDGLRRIAPTVHFQMVQNPDKKQFLFIHKQGPATVHAVPLTHTRFFGYHRKEVGTFAGESYSQKLAIIRFTHPTQATRTVNTQSRTQAEIYGLLHVTDAGTLHDTMPAITEGRNKVQTLREILHP</sequence>
<accession>A0A5C3EJ77</accession>
<protein>
    <submittedName>
        <fullName evidence="2">Uncharacterized protein</fullName>
    </submittedName>
</protein>
<evidence type="ECO:0000313" key="2">
    <source>
        <dbReference type="EMBL" id="SPO29289.1"/>
    </source>
</evidence>
<dbReference type="EMBL" id="OOIN01000027">
    <property type="protein sequence ID" value="SPO29289.1"/>
    <property type="molecule type" value="Genomic_DNA"/>
</dbReference>
<keyword evidence="1" id="KW-0732">Signal</keyword>
<evidence type="ECO:0000313" key="3">
    <source>
        <dbReference type="Proteomes" id="UP000324022"/>
    </source>
</evidence>
<feature type="chain" id="PRO_5022889696" evidence="1">
    <location>
        <begin position="25"/>
        <end position="210"/>
    </location>
</feature>
<reference evidence="2 3" key="1">
    <citation type="submission" date="2018-03" db="EMBL/GenBank/DDBJ databases">
        <authorList>
            <person name="Guldener U."/>
        </authorList>
    </citation>
    <scope>NUCLEOTIDE SEQUENCE [LARGE SCALE GENOMIC DNA]</scope>
    <source>
        <strain evidence="2 3">NBRC100155</strain>
    </source>
</reference>
<dbReference type="AlphaFoldDB" id="A0A5C3EJ77"/>
<keyword evidence="3" id="KW-1185">Reference proteome</keyword>